<sequence length="165" mass="18102">MSLDVETGTGSATAESYASVADADTRLSALGLTNWATLSTAEKEEALRRATVHMIRAYRNRWRGTRINSTQALDWPRYEVCVDGYPVDSDIVPADIRNACIDLALKAAAGDLAPDIERAVIREKVGPIETEYSAHAHQATQYRAIDMMLAPYLKGSSAMMRLVRA</sequence>
<dbReference type="InterPro" id="IPR046787">
    <property type="entry name" value="DnaT_2"/>
</dbReference>
<dbReference type="KEGG" id="sphj:BSL82_01270"/>
<evidence type="ECO:0000259" key="1">
    <source>
        <dbReference type="Pfam" id="PF20557"/>
    </source>
</evidence>
<dbReference type="STRING" id="1921510.BSL82_01270"/>
<dbReference type="RefSeq" id="WP_072595670.1">
    <property type="nucleotide sequence ID" value="NZ_CP018221.1"/>
</dbReference>
<dbReference type="EMBL" id="CP018221">
    <property type="protein sequence ID" value="API58094.1"/>
    <property type="molecule type" value="Genomic_DNA"/>
</dbReference>
<protein>
    <recommendedName>
        <fullName evidence="1">Putative DnaT-like domain-containing protein</fullName>
    </recommendedName>
</protein>
<dbReference type="Pfam" id="PF20557">
    <property type="entry name" value="DnaT_2"/>
    <property type="match status" value="1"/>
</dbReference>
<evidence type="ECO:0000313" key="3">
    <source>
        <dbReference type="Proteomes" id="UP000182063"/>
    </source>
</evidence>
<dbReference type="OrthoDB" id="980409at2"/>
<gene>
    <name evidence="2" type="ORF">BSL82_01270</name>
</gene>
<organism evidence="2 3">
    <name type="scientific">Tardibacter chloracetimidivorans</name>
    <dbReference type="NCBI Taxonomy" id="1921510"/>
    <lineage>
        <taxon>Bacteria</taxon>
        <taxon>Pseudomonadati</taxon>
        <taxon>Pseudomonadota</taxon>
        <taxon>Alphaproteobacteria</taxon>
        <taxon>Sphingomonadales</taxon>
        <taxon>Sphingomonadaceae</taxon>
        <taxon>Tardibacter</taxon>
    </lineage>
</organism>
<dbReference type="AlphaFoldDB" id="A0A1L3ZR42"/>
<evidence type="ECO:0000313" key="2">
    <source>
        <dbReference type="EMBL" id="API58094.1"/>
    </source>
</evidence>
<proteinExistence type="predicted"/>
<keyword evidence="3" id="KW-1185">Reference proteome</keyword>
<name>A0A1L3ZR42_9SPHN</name>
<reference evidence="3" key="1">
    <citation type="submission" date="2016-11" db="EMBL/GenBank/DDBJ databases">
        <title>Complete Genome Sequence of alachlor-degrading Sphingomonas sp. strain JJ-A5.</title>
        <authorList>
            <person name="Lee H."/>
            <person name="Ka J.-O."/>
        </authorList>
    </citation>
    <scope>NUCLEOTIDE SEQUENCE [LARGE SCALE GENOMIC DNA]</scope>
    <source>
        <strain evidence="3">JJ-A5</strain>
    </source>
</reference>
<dbReference type="Proteomes" id="UP000182063">
    <property type="component" value="Chromosome"/>
</dbReference>
<accession>A0A1L3ZR42</accession>
<feature type="domain" description="Putative DnaT-like" evidence="1">
    <location>
        <begin position="1"/>
        <end position="165"/>
    </location>
</feature>